<feature type="transmembrane region" description="Helical" evidence="6">
    <location>
        <begin position="33"/>
        <end position="53"/>
    </location>
</feature>
<feature type="transmembrane region" description="Helical" evidence="6">
    <location>
        <begin position="6"/>
        <end position="26"/>
    </location>
</feature>
<keyword evidence="4 6" id="KW-1133">Transmembrane helix</keyword>
<dbReference type="Proteomes" id="UP001055804">
    <property type="component" value="Unassembled WGS sequence"/>
</dbReference>
<dbReference type="CDD" id="cd06580">
    <property type="entry name" value="TM_PBP1_transp_TpRbsC_like"/>
    <property type="match status" value="1"/>
</dbReference>
<evidence type="ECO:0000256" key="6">
    <source>
        <dbReference type="SAM" id="Phobius"/>
    </source>
</evidence>
<evidence type="ECO:0000256" key="5">
    <source>
        <dbReference type="ARBA" id="ARBA00023136"/>
    </source>
</evidence>
<dbReference type="GO" id="GO:0022857">
    <property type="term" value="F:transmembrane transporter activity"/>
    <property type="evidence" value="ECO:0007669"/>
    <property type="project" value="InterPro"/>
</dbReference>
<dbReference type="AlphaFoldDB" id="A0A9J6PBA5"/>
<feature type="transmembrane region" description="Helical" evidence="6">
    <location>
        <begin position="241"/>
        <end position="261"/>
    </location>
</feature>
<evidence type="ECO:0000256" key="2">
    <source>
        <dbReference type="ARBA" id="ARBA00022475"/>
    </source>
</evidence>
<dbReference type="GO" id="GO:0005886">
    <property type="term" value="C:plasma membrane"/>
    <property type="evidence" value="ECO:0007669"/>
    <property type="project" value="UniProtKB-SubCell"/>
</dbReference>
<accession>A0A9J6PBA5</accession>
<feature type="transmembrane region" description="Helical" evidence="6">
    <location>
        <begin position="189"/>
        <end position="207"/>
    </location>
</feature>
<dbReference type="InterPro" id="IPR001851">
    <property type="entry name" value="ABC_transp_permease"/>
</dbReference>
<dbReference type="EMBL" id="JAMZFT010000001">
    <property type="protein sequence ID" value="MCP1335430.1"/>
    <property type="molecule type" value="Genomic_DNA"/>
</dbReference>
<feature type="transmembrane region" description="Helical" evidence="6">
    <location>
        <begin position="267"/>
        <end position="283"/>
    </location>
</feature>
<protein>
    <submittedName>
        <fullName evidence="7">ABC transporter permease</fullName>
    </submittedName>
</protein>
<keyword evidence="2" id="KW-1003">Cell membrane</keyword>
<comment type="subcellular location">
    <subcellularLocation>
        <location evidence="1">Cell membrane</location>
        <topology evidence="1">Multi-pass membrane protein</topology>
    </subcellularLocation>
</comment>
<dbReference type="PANTHER" id="PTHR43370:SF2">
    <property type="entry name" value="ABC TRANSPORTER PERMEASE PROTEIN"/>
    <property type="match status" value="1"/>
</dbReference>
<proteinExistence type="predicted"/>
<evidence type="ECO:0000256" key="4">
    <source>
        <dbReference type="ARBA" id="ARBA00022989"/>
    </source>
</evidence>
<sequence length="306" mass="31675">MDMTAAILATVVTAATPLLLAALGELIVEKSGVLNLGVEGMMLAGAVGGFIAASLTGSLLIALVAAVLAGMAMSLVFAVLVLGLRANQVASGLALVLFGVGLSSLAGQGYVGQSLGAAWRLFPESWREIPFVGPALLAHGPVVYLSIALVPLTVWFLYRTRAGLILRAVGENHDAAHGLGHDVVRTRTLAILWGGALAGLGGAYLSLDYTPMWAENMTAGRGWIALALVVFAAWRPWRLMAGAYLFGGITILQLHAQGAGFGMPSQVLSMLPYLATVAVLVIISSNRSRLSLAAPGSLNKTFHPPA</sequence>
<keyword evidence="5 6" id="KW-0472">Membrane</keyword>
<evidence type="ECO:0000313" key="7">
    <source>
        <dbReference type="EMBL" id="MCP1335430.1"/>
    </source>
</evidence>
<feature type="transmembrane region" description="Helical" evidence="6">
    <location>
        <begin position="213"/>
        <end position="234"/>
    </location>
</feature>
<dbReference type="RefSeq" id="WP_269331376.1">
    <property type="nucleotide sequence ID" value="NZ_JAMZFT010000001.1"/>
</dbReference>
<gene>
    <name evidence="7" type="ORF">NJQ99_03310</name>
</gene>
<keyword evidence="8" id="KW-1185">Reference proteome</keyword>
<feature type="transmembrane region" description="Helical" evidence="6">
    <location>
        <begin position="89"/>
        <end position="111"/>
    </location>
</feature>
<evidence type="ECO:0000256" key="1">
    <source>
        <dbReference type="ARBA" id="ARBA00004651"/>
    </source>
</evidence>
<feature type="transmembrane region" description="Helical" evidence="6">
    <location>
        <begin position="59"/>
        <end position="82"/>
    </location>
</feature>
<dbReference type="Pfam" id="PF02653">
    <property type="entry name" value="BPD_transp_2"/>
    <property type="match status" value="1"/>
</dbReference>
<evidence type="ECO:0000313" key="8">
    <source>
        <dbReference type="Proteomes" id="UP001055804"/>
    </source>
</evidence>
<dbReference type="PANTHER" id="PTHR43370">
    <property type="entry name" value="SUGAR ABC TRANSPORTER INTEGRAL MEMBRANE PROTEIN-RELATED"/>
    <property type="match status" value="1"/>
</dbReference>
<comment type="caution">
    <text evidence="7">The sequence shown here is derived from an EMBL/GenBank/DDBJ whole genome shotgun (WGS) entry which is preliminary data.</text>
</comment>
<reference evidence="7" key="1">
    <citation type="submission" date="2022-06" db="EMBL/GenBank/DDBJ databases">
        <title>Isolation and Genomics of Futiania mangrovii gen. nov., sp. nov., a Rare and Metabolically-versatile member in the Class Alphaproteobacteria.</title>
        <authorList>
            <person name="Liu L."/>
            <person name="Huang W.-C."/>
            <person name="Pan J."/>
            <person name="Li J."/>
            <person name="Huang Y."/>
            <person name="Du H."/>
            <person name="Liu Y."/>
            <person name="Li M."/>
        </authorList>
    </citation>
    <scope>NUCLEOTIDE SEQUENCE</scope>
    <source>
        <strain evidence="7">FT118</strain>
    </source>
</reference>
<organism evidence="7 8">
    <name type="scientific">Futiania mangrovi</name>
    <dbReference type="NCBI Taxonomy" id="2959716"/>
    <lineage>
        <taxon>Bacteria</taxon>
        <taxon>Pseudomonadati</taxon>
        <taxon>Pseudomonadota</taxon>
        <taxon>Alphaproteobacteria</taxon>
        <taxon>Futianiales</taxon>
        <taxon>Futianiaceae</taxon>
        <taxon>Futiania</taxon>
    </lineage>
</organism>
<keyword evidence="3 6" id="KW-0812">Transmembrane</keyword>
<name>A0A9J6PBA5_9PROT</name>
<feature type="transmembrane region" description="Helical" evidence="6">
    <location>
        <begin position="131"/>
        <end position="158"/>
    </location>
</feature>
<evidence type="ECO:0000256" key="3">
    <source>
        <dbReference type="ARBA" id="ARBA00022692"/>
    </source>
</evidence>